<dbReference type="InterPro" id="IPR036259">
    <property type="entry name" value="MFS_trans_sf"/>
</dbReference>
<feature type="transmembrane region" description="Helical" evidence="3">
    <location>
        <begin position="241"/>
        <end position="261"/>
    </location>
</feature>
<feature type="region of interest" description="Disordered" evidence="2">
    <location>
        <begin position="1"/>
        <end position="35"/>
    </location>
</feature>
<comment type="caution">
    <text evidence="5">The sequence shown here is derived from an EMBL/GenBank/DDBJ whole genome shotgun (WGS) entry which is preliminary data.</text>
</comment>
<reference evidence="5" key="1">
    <citation type="submission" date="2020-12" db="EMBL/GenBank/DDBJ databases">
        <title>Metabolic potential, ecology and presence of endohyphal bacteria is reflected in genomic diversity of Mucoromycotina.</title>
        <authorList>
            <person name="Muszewska A."/>
            <person name="Okrasinska A."/>
            <person name="Steczkiewicz K."/>
            <person name="Drgas O."/>
            <person name="Orlowska M."/>
            <person name="Perlinska-Lenart U."/>
            <person name="Aleksandrzak-Piekarczyk T."/>
            <person name="Szatraj K."/>
            <person name="Zielenkiewicz U."/>
            <person name="Pilsyk S."/>
            <person name="Malc E."/>
            <person name="Mieczkowski P."/>
            <person name="Kruszewska J.S."/>
            <person name="Biernat P."/>
            <person name="Pawlowska J."/>
        </authorList>
    </citation>
    <scope>NUCLEOTIDE SEQUENCE</scope>
    <source>
        <strain evidence="5">CBS 226.32</strain>
    </source>
</reference>
<feature type="region of interest" description="Disordered" evidence="2">
    <location>
        <begin position="892"/>
        <end position="933"/>
    </location>
</feature>
<evidence type="ECO:0000313" key="6">
    <source>
        <dbReference type="Proteomes" id="UP000650833"/>
    </source>
</evidence>
<dbReference type="GO" id="GO:0070822">
    <property type="term" value="C:Sin3-type complex"/>
    <property type="evidence" value="ECO:0007669"/>
    <property type="project" value="TreeGrafter"/>
</dbReference>
<feature type="transmembrane region" description="Helical" evidence="3">
    <location>
        <begin position="104"/>
        <end position="123"/>
    </location>
</feature>
<dbReference type="Gene3D" id="1.20.1250.20">
    <property type="entry name" value="MFS general substrate transporter like domains"/>
    <property type="match status" value="1"/>
</dbReference>
<dbReference type="PANTHER" id="PTHR31011:SF2">
    <property type="entry name" value="PROTEIN STB2-RELATED"/>
    <property type="match status" value="1"/>
</dbReference>
<sequence>MPEPNAKTPLLPGKKPPVSRPKAYRRRSSFEASTYNSAGRSLSYSKKTQEEDTNVPGLDLLKILTLTICMAGVQFTCKFLYFSGTVELSYGTPYLLSLDLSKELTALVWLAGPLSGLLVQPLIGAFSDKCLLTCISMIGVAYAREIGYWFATIASNQNNIDKVAHTNAIIVAVASFYFLDFTLNAVQAICRALILDIPPLWQQDIANAWSARMSNTAMVIGYFVGFVDLVKYLPWLGDSQVKVFCMVSIVVFIITLAITCFTTKEKVVEKKEDTDLNQPCTQWVSDIYFATHPPTTPDTPLDWAQGTRAGSFALLCYSVISVIAGLIIPAIATRFSNVKIFSLVNIYTLSHITVGVALMSSLFVKTVTAATVVLAIMGIPWAIVLWIPFSLVGEFVSYEDEKRQQLITSTQSSSNHEEGELVQDEFDAGMILGVHNMYIVFPQFAVAIVSSFIFAAADAIKEGEGKSMSSVTPVLVFGGLMAFIAAAISRFIKKFVFAERERALQMAATCGLSVVEEKQELRGYQIYIVEQWVCDRKVASNVVKVFTGDENHIIQVAVIAISTAELQHPRPQIQAFLSAGEHLKSKPTPLGEILLTNPGELPFDMDMVLVRDGDYDKWVNQAYVNINLRRTNCTGRSSLNLRPPNPASEEKFRSLYKIADTVNFQDAVINLVSMVQIALYLFKLLDKDYIDGLICNETTNALWKFYTKYDPIKTTEFTLKEPWMEPHLVAAIISKLLMCRNKLQDYNFTTLKDPFAEYDTFRFDIGDYQRYKNIKVTKFIDLETLGKLNEHAFSQLKVRKVIKSKLDDISGITNSPLFNETSDPEVFRHHSTIESLRAIWRPKLKGGILHNNNTNGSTDQQPNELMHKLKRTTRTGGAAVDMLSRVAGSIPWINTTDNNKKENNYRSPNTTTASPSSSSPFNDSIILSPSPLNQSKIENNTNLSHVLSTNSSNVSPQQQEFNVASRIATPVRKPSPLSIQTTISSTNTPAATYINTPTNTINNNNYNNNNNTANTFTNNNTPITTAANTTSTTAANISTDDIPNDDIKRVISPDHLDQDIPSYLQYVPQSSASTAAVNSPSPPTPSIPKLRISKSTDTTTTSTPRSTTPSSSASIKQQTKEEGDFVPYIVPNNQEKLPTIRHARSVSDSILLDAVFINALKEKNKLQSLRTAFGAYMPTKQSLDRYHRRSQTTSALPSTTKDTEAMASLSAAATSTSITLNIADQQETNVRPVAKMNVQTYMTYERLCQKQKSLQRTYEEIKTMANMYERTAAHLKETYEKRSLEFDVIQKDSRHVMDEQNETERRLKDVEDNSAKLHYELKVLNDKLKDIEDNVGTFYGKVGLLERKMDDSQQSITTMLIIGNYFNHYWVKIRQWVSWLSDIPDKSQNSQQTEEVSSIQSS</sequence>
<evidence type="ECO:0000256" key="3">
    <source>
        <dbReference type="SAM" id="Phobius"/>
    </source>
</evidence>
<dbReference type="PANTHER" id="PTHR31011">
    <property type="entry name" value="PROTEIN STB2-RELATED"/>
    <property type="match status" value="1"/>
</dbReference>
<feature type="transmembrane region" description="Helical" evidence="3">
    <location>
        <begin position="371"/>
        <end position="389"/>
    </location>
</feature>
<keyword evidence="1" id="KW-0175">Coiled coil</keyword>
<protein>
    <recommendedName>
        <fullName evidence="4">STB6-like N-terminal domain-containing protein</fullName>
    </recommendedName>
</protein>
<dbReference type="SUPFAM" id="SSF103473">
    <property type="entry name" value="MFS general substrate transporter"/>
    <property type="match status" value="2"/>
</dbReference>
<organism evidence="5 6">
    <name type="scientific">Mucor plumbeus</name>
    <dbReference type="NCBI Taxonomy" id="97098"/>
    <lineage>
        <taxon>Eukaryota</taxon>
        <taxon>Fungi</taxon>
        <taxon>Fungi incertae sedis</taxon>
        <taxon>Mucoromycota</taxon>
        <taxon>Mucoromycotina</taxon>
        <taxon>Mucoromycetes</taxon>
        <taxon>Mucorales</taxon>
        <taxon>Mucorineae</taxon>
        <taxon>Mucoraceae</taxon>
        <taxon>Mucor</taxon>
    </lineage>
</organism>
<feature type="compositionally biased region" description="Polar residues" evidence="2">
    <location>
        <begin position="921"/>
        <end position="933"/>
    </location>
</feature>
<feature type="transmembrane region" description="Helical" evidence="3">
    <location>
        <begin position="472"/>
        <end position="492"/>
    </location>
</feature>
<feature type="compositionally biased region" description="Low complexity" evidence="2">
    <location>
        <begin position="907"/>
        <end position="920"/>
    </location>
</feature>
<keyword evidence="6" id="KW-1185">Reference proteome</keyword>
<keyword evidence="3" id="KW-1133">Transmembrane helix</keyword>
<feature type="transmembrane region" description="Helical" evidence="3">
    <location>
        <begin position="130"/>
        <end position="150"/>
    </location>
</feature>
<feature type="compositionally biased region" description="Low complexity" evidence="2">
    <location>
        <begin position="1093"/>
        <end position="1114"/>
    </location>
</feature>
<proteinExistence type="predicted"/>
<evidence type="ECO:0000313" key="5">
    <source>
        <dbReference type="EMBL" id="KAG2209358.1"/>
    </source>
</evidence>
<dbReference type="OrthoDB" id="19806at2759"/>
<dbReference type="Pfam" id="PF25995">
    <property type="entry name" value="STB6_N"/>
    <property type="match status" value="1"/>
</dbReference>
<dbReference type="EMBL" id="JAEPRC010000096">
    <property type="protein sequence ID" value="KAG2209358.1"/>
    <property type="molecule type" value="Genomic_DNA"/>
</dbReference>
<accession>A0A8H7REU5</accession>
<dbReference type="InterPro" id="IPR059025">
    <property type="entry name" value="STB6_N"/>
</dbReference>
<name>A0A8H7REU5_9FUNG</name>
<feature type="transmembrane region" description="Helical" evidence="3">
    <location>
        <begin position="312"/>
        <end position="332"/>
    </location>
</feature>
<feature type="transmembrane region" description="Helical" evidence="3">
    <location>
        <begin position="439"/>
        <end position="460"/>
    </location>
</feature>
<evidence type="ECO:0000259" key="4">
    <source>
        <dbReference type="Pfam" id="PF25995"/>
    </source>
</evidence>
<dbReference type="InterPro" id="IPR038919">
    <property type="entry name" value="STB2/STB2"/>
</dbReference>
<feature type="coiled-coil region" evidence="1">
    <location>
        <begin position="1307"/>
        <end position="1334"/>
    </location>
</feature>
<gene>
    <name evidence="5" type="ORF">INT46_002601</name>
</gene>
<evidence type="ECO:0000256" key="2">
    <source>
        <dbReference type="SAM" id="MobiDB-lite"/>
    </source>
</evidence>
<dbReference type="Proteomes" id="UP000650833">
    <property type="component" value="Unassembled WGS sequence"/>
</dbReference>
<keyword evidence="3" id="KW-0472">Membrane</keyword>
<feature type="transmembrane region" description="Helical" evidence="3">
    <location>
        <begin position="215"/>
        <end position="235"/>
    </location>
</feature>
<evidence type="ECO:0000256" key="1">
    <source>
        <dbReference type="SAM" id="Coils"/>
    </source>
</evidence>
<keyword evidence="3" id="KW-0812">Transmembrane</keyword>
<feature type="domain" description="STB6-like N-terminal" evidence="4">
    <location>
        <begin position="493"/>
        <end position="630"/>
    </location>
</feature>
<feature type="region of interest" description="Disordered" evidence="2">
    <location>
        <begin position="1071"/>
        <end position="1126"/>
    </location>
</feature>
<feature type="transmembrane region" description="Helical" evidence="3">
    <location>
        <begin position="344"/>
        <end position="364"/>
    </location>
</feature>
<feature type="transmembrane region" description="Helical" evidence="3">
    <location>
        <begin position="170"/>
        <end position="194"/>
    </location>
</feature>